<dbReference type="EMBL" id="NIOF01000020">
    <property type="protein sequence ID" value="OWQ83592.1"/>
    <property type="molecule type" value="Genomic_DNA"/>
</dbReference>
<name>A0A246ITP1_9BURK</name>
<dbReference type="RefSeq" id="WP_088388334.1">
    <property type="nucleotide sequence ID" value="NZ_NIOF01000020.1"/>
</dbReference>
<keyword evidence="2" id="KW-1185">Reference proteome</keyword>
<accession>A0A246ITP1</accession>
<proteinExistence type="predicted"/>
<evidence type="ECO:0000313" key="1">
    <source>
        <dbReference type="EMBL" id="OWQ83592.1"/>
    </source>
</evidence>
<comment type="caution">
    <text evidence="1">The sequence shown here is derived from an EMBL/GenBank/DDBJ whole genome shotgun (WGS) entry which is preliminary data.</text>
</comment>
<protein>
    <submittedName>
        <fullName evidence="1">Uncharacterized protein</fullName>
    </submittedName>
</protein>
<organism evidence="1 2">
    <name type="scientific">Roseateles aquatilis</name>
    <dbReference type="NCBI Taxonomy" id="431061"/>
    <lineage>
        <taxon>Bacteria</taxon>
        <taxon>Pseudomonadati</taxon>
        <taxon>Pseudomonadota</taxon>
        <taxon>Betaproteobacteria</taxon>
        <taxon>Burkholderiales</taxon>
        <taxon>Sphaerotilaceae</taxon>
        <taxon>Roseateles</taxon>
    </lineage>
</organism>
<dbReference type="Proteomes" id="UP000197468">
    <property type="component" value="Unassembled WGS sequence"/>
</dbReference>
<reference evidence="1 2" key="1">
    <citation type="journal article" date="2008" name="Int. J. Syst. Evol. Microbiol.">
        <title>Description of Roseateles aquatilis sp. nov. and Roseateles terrae sp. nov., in the class Betaproteobacteria, and emended description of the genus Roseateles.</title>
        <authorList>
            <person name="Gomila M."/>
            <person name="Bowien B."/>
            <person name="Falsen E."/>
            <person name="Moore E.R."/>
            <person name="Lalucat J."/>
        </authorList>
    </citation>
    <scope>NUCLEOTIDE SEQUENCE [LARGE SCALE GENOMIC DNA]</scope>
    <source>
        <strain evidence="1 2">CCUG 48205</strain>
    </source>
</reference>
<gene>
    <name evidence="1" type="ORF">CDN99_26030</name>
</gene>
<evidence type="ECO:0000313" key="2">
    <source>
        <dbReference type="Proteomes" id="UP000197468"/>
    </source>
</evidence>
<dbReference type="AlphaFoldDB" id="A0A246ITP1"/>
<sequence>MQAEHGINTESAARAAWEQYRAACFLRPGPFLIWLWSAADDFDFAVAGLHLAQLPGARFELGTHAIALVLPHLADQELHEWHLVPLTRLRRASLDAIQPAAAGDLAHRVDELMVEQRAAQEQLAQCVKHANLWRLLPGSGNGTIQ</sequence>